<keyword evidence="11" id="KW-1185">Reference proteome</keyword>
<dbReference type="Pfam" id="PF01368">
    <property type="entry name" value="DHH"/>
    <property type="match status" value="1"/>
</dbReference>
<evidence type="ECO:0000256" key="6">
    <source>
        <dbReference type="SAM" id="MobiDB-lite"/>
    </source>
</evidence>
<accession>A0ABT0CAF8</accession>
<dbReference type="InterPro" id="IPR051673">
    <property type="entry name" value="SSDNA_exonuclease_RecJ"/>
</dbReference>
<feature type="domain" description="DHHA1" evidence="8">
    <location>
        <begin position="346"/>
        <end position="439"/>
    </location>
</feature>
<evidence type="ECO:0000256" key="5">
    <source>
        <dbReference type="ARBA" id="ARBA00022839"/>
    </source>
</evidence>
<dbReference type="InterPro" id="IPR003156">
    <property type="entry name" value="DHHA1_dom"/>
</dbReference>
<dbReference type="Gene3D" id="3.90.1640.30">
    <property type="match status" value="1"/>
</dbReference>
<evidence type="ECO:0000256" key="3">
    <source>
        <dbReference type="ARBA" id="ARBA00022722"/>
    </source>
</evidence>
<evidence type="ECO:0000256" key="2">
    <source>
        <dbReference type="ARBA" id="ARBA00019841"/>
    </source>
</evidence>
<dbReference type="PANTHER" id="PTHR30255:SF2">
    <property type="entry name" value="SINGLE-STRANDED-DNA-SPECIFIC EXONUCLEASE RECJ"/>
    <property type="match status" value="1"/>
</dbReference>
<dbReference type="RefSeq" id="WP_244350045.1">
    <property type="nucleotide sequence ID" value="NZ_JAFIRA010000015.1"/>
</dbReference>
<reference evidence="10" key="1">
    <citation type="submission" date="2021-02" db="EMBL/GenBank/DDBJ databases">
        <title>The CRISPR/cas machinery reduction and long-range gene transfer in the hot spring cyanobacterium Synechococcus.</title>
        <authorList>
            <person name="Dvorak P."/>
            <person name="Jahodarova E."/>
            <person name="Hasler P."/>
            <person name="Poulickova A."/>
        </authorList>
    </citation>
    <scope>NUCLEOTIDE SEQUENCE</scope>
    <source>
        <strain evidence="10">Rupite</strain>
    </source>
</reference>
<dbReference type="InterPro" id="IPR001667">
    <property type="entry name" value="DDH_dom"/>
</dbReference>
<evidence type="ECO:0000256" key="1">
    <source>
        <dbReference type="ARBA" id="ARBA00005915"/>
    </source>
</evidence>
<comment type="caution">
    <text evidence="10">The sequence shown here is derived from an EMBL/GenBank/DDBJ whole genome shotgun (WGS) entry which is preliminary data.</text>
</comment>
<sequence>MQYRWDLLPTPPQFNLELSREYGKYAAKLLALRGLHTREDVQAFLYPEHYTPTPAGSLPDLERAVQRLLRALELGEKIWIWGDFDCDGVTSTTLLLSALQPLGFQVQFTLPLRSGEGHGLNRPRLEQVLAQGCQVLLTVDCGVGNGAEIELAQSQGVDVIVTDHHTLPDPLPAAHAVVNPLRLPVEHPLRFLPGVGVAYKLAEALYGALGIPDVEQHLDLVAVGIVADVAVLQRECRYLVQRGLPVLANTQRLGLRALLEQEMSHARRDLSAQDIGFRIAPKLNAIGRLEDASLAVELLTTGDPVRAQELVQQFVATNEERKHLTQQVIQAASQQVDSLDLTQERAIVLAGSGWSQGVVGIAAGRLVEQYGCPTVLIAKDETVGRGYGSGRSIPGVSLVEAIEAVRPLLLGGGGHPMAAGIQVELSRLPALQWALRQELAARVSPDQHTRALNIEIVIDLALLESQGRDAVAELDDLYQQLQLLQPFGHGNPLPIVALMNFRPSRSNPKASKNGQHLSFHLQGALGSRTLWFWREGEQLDSLGRLPALDIALHLEASDWGNQPWQGKILAVRPSGDWHVPVFTPKTLQVEDRRQSASLDLLSVSAASRYDGRIPPPAPELLLARWPWLPADLAALLQQVQPQKLILAASRHCWEQLPTQLTQLIQLWQAGQQDPQDLSEATGFPAEWLADLPSAESIAPLLMSRVQESQAFHRWLDEASPQDIRQLCQRLLRPDPPLVTVEPEQGSLSRSPSTG</sequence>
<dbReference type="GO" id="GO:0004527">
    <property type="term" value="F:exonuclease activity"/>
    <property type="evidence" value="ECO:0007669"/>
    <property type="project" value="UniProtKB-KW"/>
</dbReference>
<feature type="region of interest" description="Disordered" evidence="6">
    <location>
        <begin position="734"/>
        <end position="754"/>
    </location>
</feature>
<organism evidence="10 11">
    <name type="scientific">Thermostichus vulcanus str. 'Rupite'</name>
    <dbReference type="NCBI Taxonomy" id="2813851"/>
    <lineage>
        <taxon>Bacteria</taxon>
        <taxon>Bacillati</taxon>
        <taxon>Cyanobacteriota</taxon>
        <taxon>Cyanophyceae</taxon>
        <taxon>Thermostichales</taxon>
        <taxon>Thermostichaceae</taxon>
        <taxon>Thermostichus</taxon>
    </lineage>
</organism>
<feature type="domain" description="DDH" evidence="7">
    <location>
        <begin position="77"/>
        <end position="225"/>
    </location>
</feature>
<dbReference type="NCBIfam" id="TIGR00644">
    <property type="entry name" value="recJ"/>
    <property type="match status" value="1"/>
</dbReference>
<feature type="domain" description="RecJ OB" evidence="9">
    <location>
        <begin position="476"/>
        <end position="562"/>
    </location>
</feature>
<proteinExistence type="inferred from homology"/>
<evidence type="ECO:0000259" key="9">
    <source>
        <dbReference type="Pfam" id="PF17768"/>
    </source>
</evidence>
<keyword evidence="5 10" id="KW-0269">Exonuclease</keyword>
<dbReference type="Proteomes" id="UP000830835">
    <property type="component" value="Unassembled WGS sequence"/>
</dbReference>
<keyword evidence="4" id="KW-0378">Hydrolase</keyword>
<evidence type="ECO:0000313" key="11">
    <source>
        <dbReference type="Proteomes" id="UP000830835"/>
    </source>
</evidence>
<dbReference type="InterPro" id="IPR038763">
    <property type="entry name" value="DHH_sf"/>
</dbReference>
<gene>
    <name evidence="10" type="primary">recJ</name>
    <name evidence="10" type="ORF">JX360_07565</name>
</gene>
<dbReference type="SUPFAM" id="SSF64182">
    <property type="entry name" value="DHH phosphoesterases"/>
    <property type="match status" value="1"/>
</dbReference>
<dbReference type="Pfam" id="PF17768">
    <property type="entry name" value="RecJ_OB"/>
    <property type="match status" value="1"/>
</dbReference>
<dbReference type="PANTHER" id="PTHR30255">
    <property type="entry name" value="SINGLE-STRANDED-DNA-SPECIFIC EXONUCLEASE RECJ"/>
    <property type="match status" value="1"/>
</dbReference>
<name>A0ABT0CAF8_THEVL</name>
<evidence type="ECO:0000259" key="7">
    <source>
        <dbReference type="Pfam" id="PF01368"/>
    </source>
</evidence>
<dbReference type="Gene3D" id="3.10.310.30">
    <property type="match status" value="1"/>
</dbReference>
<dbReference type="InterPro" id="IPR004610">
    <property type="entry name" value="RecJ"/>
</dbReference>
<dbReference type="Pfam" id="PF02272">
    <property type="entry name" value="DHHA1"/>
    <property type="match status" value="1"/>
</dbReference>
<evidence type="ECO:0000256" key="4">
    <source>
        <dbReference type="ARBA" id="ARBA00022801"/>
    </source>
</evidence>
<feature type="compositionally biased region" description="Polar residues" evidence="6">
    <location>
        <begin position="745"/>
        <end position="754"/>
    </location>
</feature>
<dbReference type="EMBL" id="JAFIRA010000015">
    <property type="protein sequence ID" value="MCJ2542766.1"/>
    <property type="molecule type" value="Genomic_DNA"/>
</dbReference>
<evidence type="ECO:0000259" key="8">
    <source>
        <dbReference type="Pfam" id="PF02272"/>
    </source>
</evidence>
<protein>
    <recommendedName>
        <fullName evidence="2">Single-stranded-DNA-specific exonuclease RecJ</fullName>
    </recommendedName>
</protein>
<keyword evidence="3" id="KW-0540">Nuclease</keyword>
<evidence type="ECO:0000313" key="10">
    <source>
        <dbReference type="EMBL" id="MCJ2542766.1"/>
    </source>
</evidence>
<comment type="similarity">
    <text evidence="1">Belongs to the RecJ family.</text>
</comment>
<dbReference type="InterPro" id="IPR041122">
    <property type="entry name" value="RecJ_OB"/>
</dbReference>